<dbReference type="InterPro" id="IPR011146">
    <property type="entry name" value="HIT-like"/>
</dbReference>
<dbReference type="GO" id="GO:0003824">
    <property type="term" value="F:catalytic activity"/>
    <property type="evidence" value="ECO:0007669"/>
    <property type="project" value="InterPro"/>
</dbReference>
<dbReference type="InterPro" id="IPR001310">
    <property type="entry name" value="Histidine_triad_HIT"/>
</dbReference>
<dbReference type="PROSITE" id="PS51084">
    <property type="entry name" value="HIT_2"/>
    <property type="match status" value="1"/>
</dbReference>
<dbReference type="Proteomes" id="UP000807716">
    <property type="component" value="Unassembled WGS sequence"/>
</dbReference>
<dbReference type="SUPFAM" id="SSF54197">
    <property type="entry name" value="HIT-like"/>
    <property type="match status" value="1"/>
</dbReference>
<dbReference type="EMBL" id="JAAAJB010000153">
    <property type="protein sequence ID" value="KAG0263908.1"/>
    <property type="molecule type" value="Genomic_DNA"/>
</dbReference>
<feature type="domain" description="HIT" evidence="2">
    <location>
        <begin position="1"/>
        <end position="60"/>
    </location>
</feature>
<dbReference type="Pfam" id="PF01230">
    <property type="entry name" value="HIT"/>
    <property type="match status" value="1"/>
</dbReference>
<sequence>MHELPDDSLADLMPLAKKVANALGSENYNILQVLHQFGEVMFVDHVHFHVIPKPNKEEGLIMKWDNKGPSQEHLDAVFEKIKKNVKL</sequence>
<evidence type="ECO:0000313" key="4">
    <source>
        <dbReference type="Proteomes" id="UP000807716"/>
    </source>
</evidence>
<reference evidence="3" key="1">
    <citation type="journal article" date="2020" name="Fungal Divers.">
        <title>Resolving the Mortierellaceae phylogeny through synthesis of multi-gene phylogenetics and phylogenomics.</title>
        <authorList>
            <person name="Vandepol N."/>
            <person name="Liber J."/>
            <person name="Desiro A."/>
            <person name="Na H."/>
            <person name="Kennedy M."/>
            <person name="Barry K."/>
            <person name="Grigoriev I.V."/>
            <person name="Miller A.N."/>
            <person name="O'Donnell K."/>
            <person name="Stajich J.E."/>
            <person name="Bonito G."/>
        </authorList>
    </citation>
    <scope>NUCLEOTIDE SEQUENCE</scope>
    <source>
        <strain evidence="3">BC1065</strain>
    </source>
</reference>
<gene>
    <name evidence="3" type="primary">HNT1_2</name>
    <name evidence="3" type="ORF">DFQ27_001560</name>
</gene>
<dbReference type="Gene3D" id="3.30.428.10">
    <property type="entry name" value="HIT-like"/>
    <property type="match status" value="1"/>
</dbReference>
<evidence type="ECO:0000256" key="1">
    <source>
        <dbReference type="PROSITE-ProRule" id="PRU00464"/>
    </source>
</evidence>
<organism evidence="3 4">
    <name type="scientific">Actinomortierella ambigua</name>
    <dbReference type="NCBI Taxonomy" id="1343610"/>
    <lineage>
        <taxon>Eukaryota</taxon>
        <taxon>Fungi</taxon>
        <taxon>Fungi incertae sedis</taxon>
        <taxon>Mucoromycota</taxon>
        <taxon>Mortierellomycotina</taxon>
        <taxon>Mortierellomycetes</taxon>
        <taxon>Mortierellales</taxon>
        <taxon>Mortierellaceae</taxon>
        <taxon>Actinomortierella</taxon>
    </lineage>
</organism>
<dbReference type="PANTHER" id="PTHR46648">
    <property type="entry name" value="HIT FAMILY PROTEIN 1"/>
    <property type="match status" value="1"/>
</dbReference>
<evidence type="ECO:0000313" key="3">
    <source>
        <dbReference type="EMBL" id="KAG0263908.1"/>
    </source>
</evidence>
<proteinExistence type="predicted"/>
<keyword evidence="4" id="KW-1185">Reference proteome</keyword>
<evidence type="ECO:0000259" key="2">
    <source>
        <dbReference type="PROSITE" id="PS51084"/>
    </source>
</evidence>
<name>A0A9P6QB48_9FUNG</name>
<accession>A0A9P6QB48</accession>
<comment type="caution">
    <text evidence="3">The sequence shown here is derived from an EMBL/GenBank/DDBJ whole genome shotgun (WGS) entry which is preliminary data.</text>
</comment>
<dbReference type="InterPro" id="IPR036265">
    <property type="entry name" value="HIT-like_sf"/>
</dbReference>
<dbReference type="GO" id="GO:0009117">
    <property type="term" value="P:nucleotide metabolic process"/>
    <property type="evidence" value="ECO:0007669"/>
    <property type="project" value="TreeGrafter"/>
</dbReference>
<feature type="short sequence motif" description="Histidine triad motif" evidence="1">
    <location>
        <begin position="45"/>
        <end position="49"/>
    </location>
</feature>
<protein>
    <submittedName>
        <fullName evidence="3">Adenosine 5'-monophosphoramidase</fullName>
    </submittedName>
</protein>
<dbReference type="OrthoDB" id="672793at2759"/>
<dbReference type="PANTHER" id="PTHR46648:SF1">
    <property type="entry name" value="ADENOSINE 5'-MONOPHOSPHORAMIDASE HNT1"/>
    <property type="match status" value="1"/>
</dbReference>
<dbReference type="AlphaFoldDB" id="A0A9P6QB48"/>